<keyword evidence="2" id="KW-0067">ATP-binding</keyword>
<evidence type="ECO:0000256" key="2">
    <source>
        <dbReference type="ARBA" id="ARBA00022840"/>
    </source>
</evidence>
<gene>
    <name evidence="4" type="ORF">ETSY1_13825</name>
</gene>
<dbReference type="SUPFAM" id="SSF56801">
    <property type="entry name" value="Acetyl-CoA synthetase-like"/>
    <property type="match status" value="1"/>
</dbReference>
<dbReference type="PROSITE" id="PS00455">
    <property type="entry name" value="AMP_BINDING"/>
    <property type="match status" value="1"/>
</dbReference>
<keyword evidence="4" id="KW-0436">Ligase</keyword>
<dbReference type="PANTHER" id="PTHR43272">
    <property type="entry name" value="LONG-CHAIN-FATTY-ACID--COA LIGASE"/>
    <property type="match status" value="1"/>
</dbReference>
<dbReference type="GO" id="GO:0016020">
    <property type="term" value="C:membrane"/>
    <property type="evidence" value="ECO:0007669"/>
    <property type="project" value="TreeGrafter"/>
</dbReference>
<evidence type="ECO:0000313" key="4">
    <source>
        <dbReference type="EMBL" id="ETW99773.1"/>
    </source>
</evidence>
<keyword evidence="1" id="KW-0547">Nucleotide-binding</keyword>
<dbReference type="InterPro" id="IPR020845">
    <property type="entry name" value="AMP-binding_CS"/>
</dbReference>
<feature type="domain" description="AMP-dependent synthetase/ligase" evidence="3">
    <location>
        <begin position="12"/>
        <end position="427"/>
    </location>
</feature>
<dbReference type="InterPro" id="IPR042099">
    <property type="entry name" value="ANL_N_sf"/>
</dbReference>
<dbReference type="GO" id="GO:0005524">
    <property type="term" value="F:ATP binding"/>
    <property type="evidence" value="ECO:0007669"/>
    <property type="project" value="UniProtKB-KW"/>
</dbReference>
<organism evidence="4 5">
    <name type="scientific">Entotheonella factor</name>
    <dbReference type="NCBI Taxonomy" id="1429438"/>
    <lineage>
        <taxon>Bacteria</taxon>
        <taxon>Pseudomonadati</taxon>
        <taxon>Nitrospinota/Tectimicrobiota group</taxon>
        <taxon>Candidatus Tectimicrobiota</taxon>
        <taxon>Candidatus Entotheonellia</taxon>
        <taxon>Candidatus Entotheonellales</taxon>
        <taxon>Candidatus Entotheonellaceae</taxon>
        <taxon>Candidatus Entotheonella</taxon>
    </lineage>
</organism>
<name>W4LNZ8_ENTF1</name>
<proteinExistence type="predicted"/>
<dbReference type="GO" id="GO:0004467">
    <property type="term" value="F:long-chain fatty acid-CoA ligase activity"/>
    <property type="evidence" value="ECO:0007669"/>
    <property type="project" value="TreeGrafter"/>
</dbReference>
<evidence type="ECO:0000256" key="1">
    <source>
        <dbReference type="ARBA" id="ARBA00022741"/>
    </source>
</evidence>
<dbReference type="Pfam" id="PF23562">
    <property type="entry name" value="AMP-binding_C_3"/>
    <property type="match status" value="1"/>
</dbReference>
<sequence length="637" mass="71997">MSEQTLPQFLLKQAREYPRDIAMREKEMGIWKQWTWQQYLNEVRDLANGLAALGFEAGDKLAIISDNRPQVYWTMVAVQALRGMPVPLYQDSMSHQLEYVVDHSDAVMVMAENQEQVDKVIDIQDKLPKLRKIIYDDSKGMRHYDDDILIPFVDVQVAGRQYAQEHPHHFDEQIAAGAADEVALMGYTSGTTGAPKGAMLSHTNLISAVQGMMEVEPYYRTDETLAYLPPAWVGDTFWSLAASLITGCKVNCPEDPSTVQANIREIAPHFLVAPPAIWENLVSDIKVRMEDSSWLKRSIYNWLAPVGEEVARMRMEGREPEGMLKFKHKLADWMVFGALRDFMGFSRIRSAYTGGAPLGPEVFLFFRGLGINLKQVYGQTETGVTCVQRDDEVSMGTVGTPFPNVQMKLSDDGEVMVAGPTVFLGYYKNDEATADTIRDGWLYSGDAAFFDQATNHLVVIDRAKDVTALANGTKFAPQFIENKLKFSPYIKEAVAYGQDRDYVATMINIDMENVGKWAERKQVSYTTYTDLAQKPEVYDLIGDEVERVNGDLEASMQIRRYVVLHKELDADDEELTRTRKVRRGFVAQKYEDIISALFSNVDEVPVSTVITYQDGRQTTMETQIRFRSVDTAVTAKV</sequence>
<dbReference type="AlphaFoldDB" id="W4LNZ8"/>
<accession>W4LNZ8</accession>
<dbReference type="EMBL" id="AZHW01000404">
    <property type="protein sequence ID" value="ETW99773.1"/>
    <property type="molecule type" value="Genomic_DNA"/>
</dbReference>
<comment type="caution">
    <text evidence="4">The sequence shown here is derived from an EMBL/GenBank/DDBJ whole genome shotgun (WGS) entry which is preliminary data.</text>
</comment>
<dbReference type="PATRIC" id="fig|1429438.4.peg.2759"/>
<dbReference type="PANTHER" id="PTHR43272:SF33">
    <property type="entry name" value="AMP-BINDING DOMAIN-CONTAINING PROTEIN-RELATED"/>
    <property type="match status" value="1"/>
</dbReference>
<evidence type="ECO:0000259" key="3">
    <source>
        <dbReference type="Pfam" id="PF00501"/>
    </source>
</evidence>
<reference evidence="4 5" key="1">
    <citation type="journal article" date="2014" name="Nature">
        <title>An environmental bacterial taxon with a large and distinct metabolic repertoire.</title>
        <authorList>
            <person name="Wilson M.C."/>
            <person name="Mori T."/>
            <person name="Ruckert C."/>
            <person name="Uria A.R."/>
            <person name="Helf M.J."/>
            <person name="Takada K."/>
            <person name="Gernert C."/>
            <person name="Steffens U.A."/>
            <person name="Heycke N."/>
            <person name="Schmitt S."/>
            <person name="Rinke C."/>
            <person name="Helfrich E.J."/>
            <person name="Brachmann A.O."/>
            <person name="Gurgui C."/>
            <person name="Wakimoto T."/>
            <person name="Kracht M."/>
            <person name="Crusemann M."/>
            <person name="Hentschel U."/>
            <person name="Abe I."/>
            <person name="Matsunaga S."/>
            <person name="Kalinowski J."/>
            <person name="Takeyama H."/>
            <person name="Piel J."/>
        </authorList>
    </citation>
    <scope>NUCLEOTIDE SEQUENCE [LARGE SCALE GENOMIC DNA]</scope>
    <source>
        <strain evidence="5">TSY1</strain>
    </source>
</reference>
<dbReference type="Gene3D" id="3.40.50.12780">
    <property type="entry name" value="N-terminal domain of ligase-like"/>
    <property type="match status" value="1"/>
</dbReference>
<protein>
    <submittedName>
        <fullName evidence="4">Long-chain fatty acid--CoA ligase</fullName>
    </submittedName>
</protein>
<keyword evidence="5" id="KW-1185">Reference proteome</keyword>
<dbReference type="HOGENOM" id="CLU_000022_45_5_7"/>
<dbReference type="Pfam" id="PF00501">
    <property type="entry name" value="AMP-binding"/>
    <property type="match status" value="1"/>
</dbReference>
<evidence type="ECO:0000313" key="5">
    <source>
        <dbReference type="Proteomes" id="UP000019141"/>
    </source>
</evidence>
<dbReference type="Proteomes" id="UP000019141">
    <property type="component" value="Unassembled WGS sequence"/>
</dbReference>
<dbReference type="InterPro" id="IPR000873">
    <property type="entry name" value="AMP-dep_synth/lig_dom"/>
</dbReference>